<dbReference type="Pfam" id="PF00107">
    <property type="entry name" value="ADH_zinc_N"/>
    <property type="match status" value="1"/>
</dbReference>
<dbReference type="Gene3D" id="3.90.180.10">
    <property type="entry name" value="Medium-chain alcohol dehydrogenases, catalytic domain"/>
    <property type="match status" value="1"/>
</dbReference>
<gene>
    <name evidence="2" type="ORF">PV07_10842</name>
</gene>
<dbReference type="HOGENOM" id="CLU_026673_3_4_1"/>
<dbReference type="SMART" id="SM00829">
    <property type="entry name" value="PKS_ER"/>
    <property type="match status" value="1"/>
</dbReference>
<dbReference type="OrthoDB" id="9930022at2759"/>
<reference evidence="2 3" key="1">
    <citation type="submission" date="2015-01" db="EMBL/GenBank/DDBJ databases">
        <title>The Genome Sequence of Cladophialophora immunda CBS83496.</title>
        <authorList>
            <consortium name="The Broad Institute Genomics Platform"/>
            <person name="Cuomo C."/>
            <person name="de Hoog S."/>
            <person name="Gorbushina A."/>
            <person name="Stielow B."/>
            <person name="Teixiera M."/>
            <person name="Abouelleil A."/>
            <person name="Chapman S.B."/>
            <person name="Priest M."/>
            <person name="Young S.K."/>
            <person name="Wortman J."/>
            <person name="Nusbaum C."/>
            <person name="Birren B."/>
        </authorList>
    </citation>
    <scope>NUCLEOTIDE SEQUENCE [LARGE SCALE GENOMIC DNA]</scope>
    <source>
        <strain evidence="2 3">CBS 83496</strain>
    </source>
</reference>
<evidence type="ECO:0000313" key="2">
    <source>
        <dbReference type="EMBL" id="KIW25183.1"/>
    </source>
</evidence>
<dbReference type="GO" id="GO:0016491">
    <property type="term" value="F:oxidoreductase activity"/>
    <property type="evidence" value="ECO:0007669"/>
    <property type="project" value="InterPro"/>
</dbReference>
<sequence>MQNNIEYAEGRLPSYTKGWIVRSGANINENFDSLEWQEAIPIPDLGHHDILVKFHAASLNYRDLMVAKGQYKFGTRENVVPGSDGAGQVVCVGKYVTYFQPGDKVVTVFNQKEPVGSTRAATLGTSFGLGGLHDGTLRQYGVFNEEGLMDIPSNLSLTEAATLSCAALTAWNALYGLQPLQPGQVVLTQGTGGVSIFALQFSLAAGAMVIATTSSPEKCSLLKRLGAHHTINYKEDPAWGATARSLTPAGQGVDCIVEVGGAATMQQSLNSVRRGGHIEIVGYLGRHFNQEPVLMEAFRRLCTVRGVAVGTRQQFSNMLRAIQTNNIKPLIDRKVFRLEDAKSAYEYAWNMGHKA</sequence>
<dbReference type="InterPro" id="IPR036291">
    <property type="entry name" value="NAD(P)-bd_dom_sf"/>
</dbReference>
<dbReference type="EMBL" id="KN847045">
    <property type="protein sequence ID" value="KIW25183.1"/>
    <property type="molecule type" value="Genomic_DNA"/>
</dbReference>
<proteinExistence type="predicted"/>
<dbReference type="Gene3D" id="3.40.50.720">
    <property type="entry name" value="NAD(P)-binding Rossmann-like Domain"/>
    <property type="match status" value="1"/>
</dbReference>
<feature type="domain" description="Enoyl reductase (ER)" evidence="1">
    <location>
        <begin position="29"/>
        <end position="353"/>
    </location>
</feature>
<dbReference type="InterPro" id="IPR013154">
    <property type="entry name" value="ADH-like_N"/>
</dbReference>
<dbReference type="SUPFAM" id="SSF51735">
    <property type="entry name" value="NAD(P)-binding Rossmann-fold domains"/>
    <property type="match status" value="1"/>
</dbReference>
<dbReference type="InterPro" id="IPR052711">
    <property type="entry name" value="Zinc_ADH-like"/>
</dbReference>
<dbReference type="CDD" id="cd08276">
    <property type="entry name" value="MDR7"/>
    <property type="match status" value="1"/>
</dbReference>
<dbReference type="PANTHER" id="PTHR45033">
    <property type="match status" value="1"/>
</dbReference>
<dbReference type="Proteomes" id="UP000054466">
    <property type="component" value="Unassembled WGS sequence"/>
</dbReference>
<dbReference type="Pfam" id="PF08240">
    <property type="entry name" value="ADH_N"/>
    <property type="match status" value="1"/>
</dbReference>
<accession>A0A0D2C1J8</accession>
<dbReference type="RefSeq" id="XP_016245399.1">
    <property type="nucleotide sequence ID" value="XM_016398208.1"/>
</dbReference>
<dbReference type="InterPro" id="IPR013149">
    <property type="entry name" value="ADH-like_C"/>
</dbReference>
<dbReference type="InterPro" id="IPR020843">
    <property type="entry name" value="ER"/>
</dbReference>
<organism evidence="2 3">
    <name type="scientific">Cladophialophora immunda</name>
    <dbReference type="NCBI Taxonomy" id="569365"/>
    <lineage>
        <taxon>Eukaryota</taxon>
        <taxon>Fungi</taxon>
        <taxon>Dikarya</taxon>
        <taxon>Ascomycota</taxon>
        <taxon>Pezizomycotina</taxon>
        <taxon>Eurotiomycetes</taxon>
        <taxon>Chaetothyriomycetidae</taxon>
        <taxon>Chaetothyriales</taxon>
        <taxon>Herpotrichiellaceae</taxon>
        <taxon>Cladophialophora</taxon>
    </lineage>
</organism>
<dbReference type="InterPro" id="IPR011032">
    <property type="entry name" value="GroES-like_sf"/>
</dbReference>
<evidence type="ECO:0000313" key="3">
    <source>
        <dbReference type="Proteomes" id="UP000054466"/>
    </source>
</evidence>
<name>A0A0D2C1J8_9EURO</name>
<dbReference type="AlphaFoldDB" id="A0A0D2C1J8"/>
<protein>
    <recommendedName>
        <fullName evidence="1">Enoyl reductase (ER) domain-containing protein</fullName>
    </recommendedName>
</protein>
<dbReference type="PANTHER" id="PTHR45033:SF2">
    <property type="entry name" value="ZINC-TYPE ALCOHOL DEHYDROGENASE-LIKE PROTEIN C1773.06C"/>
    <property type="match status" value="1"/>
</dbReference>
<dbReference type="SUPFAM" id="SSF50129">
    <property type="entry name" value="GroES-like"/>
    <property type="match status" value="1"/>
</dbReference>
<keyword evidence="3" id="KW-1185">Reference proteome</keyword>
<dbReference type="GeneID" id="27350036"/>
<dbReference type="VEuPathDB" id="FungiDB:PV07_10842"/>
<dbReference type="STRING" id="569365.A0A0D2C1J8"/>
<evidence type="ECO:0000259" key="1">
    <source>
        <dbReference type="SMART" id="SM00829"/>
    </source>
</evidence>